<dbReference type="Proteomes" id="UP000006431">
    <property type="component" value="Unassembled WGS sequence"/>
</dbReference>
<feature type="signal peptide" evidence="1">
    <location>
        <begin position="1"/>
        <end position="22"/>
    </location>
</feature>
<dbReference type="EMBL" id="AFRZ01000001">
    <property type="protein sequence ID" value="EHP28737.1"/>
    <property type="molecule type" value="Genomic_DNA"/>
</dbReference>
<dbReference type="STRING" id="929558.SMGD1_0210"/>
<evidence type="ECO:0000313" key="2">
    <source>
        <dbReference type="EMBL" id="EHP28737.1"/>
    </source>
</evidence>
<dbReference type="Gene3D" id="2.40.10.10">
    <property type="entry name" value="Trypsin-like serine proteases"/>
    <property type="match status" value="2"/>
</dbReference>
<dbReference type="HOGENOM" id="CLU_1045553_0_0_7"/>
<dbReference type="SUPFAM" id="SSF50494">
    <property type="entry name" value="Trypsin-like serine proteases"/>
    <property type="match status" value="1"/>
</dbReference>
<feature type="chain" id="PRO_5003549621" evidence="1">
    <location>
        <begin position="23"/>
        <end position="266"/>
    </location>
</feature>
<protein>
    <submittedName>
        <fullName evidence="2">Secreted protein</fullName>
    </submittedName>
</protein>
<comment type="caution">
    <text evidence="2">The sequence shown here is derived from an EMBL/GenBank/DDBJ whole genome shotgun (WGS) entry which is preliminary data.</text>
</comment>
<keyword evidence="1" id="KW-0732">Signal</keyword>
<dbReference type="PATRIC" id="fig|929558.5.peg.211"/>
<dbReference type="eggNOG" id="COG0265">
    <property type="taxonomic scope" value="Bacteria"/>
</dbReference>
<dbReference type="Pfam" id="PF13365">
    <property type="entry name" value="Trypsin_2"/>
    <property type="match status" value="1"/>
</dbReference>
<name>H1FT01_SULGG</name>
<dbReference type="PANTHER" id="PTHR43019:SF23">
    <property type="entry name" value="PROTEASE DO-LIKE 5, CHLOROPLASTIC"/>
    <property type="match status" value="1"/>
</dbReference>
<keyword evidence="3" id="KW-1185">Reference proteome</keyword>
<gene>
    <name evidence="2" type="ORF">SMGD1_0210</name>
</gene>
<sequence>MNILFKALLLLVLLNLSLTANSLESNKSKVLQVKVISIADEEAYGSAVIVSNNGDLVTAYHVINNAKNVEVIDASGKSHSAIIGKVSVEDDLAYLHIKDFTQAPAKLDNNTSWSEDIYSLSGEGLLLKGIVSKKNKNSIILNYKVPHGNSGGGVFNGDGKLIAIVSRTSINEGITYATTVDKLNEVTEDFKYQKVVDLKSNNYDYSYCSTKKTINTWTNLAKSDDIKMHTLHAIFLGLCEKVKRKDMTTEEADYVFFQNRKRLFNF</sequence>
<evidence type="ECO:0000256" key="1">
    <source>
        <dbReference type="SAM" id="SignalP"/>
    </source>
</evidence>
<dbReference type="InterPro" id="IPR043504">
    <property type="entry name" value="Peptidase_S1_PA_chymotrypsin"/>
</dbReference>
<organism evidence="2 3">
    <name type="scientific">Sulfurimonas gotlandica (strain DSM 19862 / JCM 16533 / GD1)</name>
    <dbReference type="NCBI Taxonomy" id="929558"/>
    <lineage>
        <taxon>Bacteria</taxon>
        <taxon>Pseudomonadati</taxon>
        <taxon>Campylobacterota</taxon>
        <taxon>Epsilonproteobacteria</taxon>
        <taxon>Campylobacterales</taxon>
        <taxon>Sulfurimonadaceae</taxon>
        <taxon>Sulfurimonas</taxon>
    </lineage>
</organism>
<reference evidence="2 3" key="1">
    <citation type="journal article" date="2012" name="Proc. Natl. Acad. Sci. U.S.A.">
        <title>Genome and physiology of a model Epsilonproteobacterium responsible for sulfide detoxification in marine oxygen depletion zones.</title>
        <authorList>
            <person name="Grote J."/>
            <person name="Schott T."/>
            <person name="Bruckner C.G."/>
            <person name="Glockner F.O."/>
            <person name="Jost G."/>
            <person name="Teeling H."/>
            <person name="Labrenz M."/>
            <person name="Jurgens K."/>
        </authorList>
    </citation>
    <scope>NUCLEOTIDE SEQUENCE [LARGE SCALE GENOMIC DNA]</scope>
    <source>
        <strain evidence="2 3">GD1</strain>
    </source>
</reference>
<accession>H1FT01</accession>
<evidence type="ECO:0000313" key="3">
    <source>
        <dbReference type="Proteomes" id="UP000006431"/>
    </source>
</evidence>
<dbReference type="InterPro" id="IPR009003">
    <property type="entry name" value="Peptidase_S1_PA"/>
</dbReference>
<dbReference type="AlphaFoldDB" id="H1FT01"/>
<proteinExistence type="predicted"/>
<dbReference type="PANTHER" id="PTHR43019">
    <property type="entry name" value="SERINE ENDOPROTEASE DEGS"/>
    <property type="match status" value="1"/>
</dbReference>